<dbReference type="InterPro" id="IPR001279">
    <property type="entry name" value="Metallo-B-lactamas"/>
</dbReference>
<sequence length="465" mass="52357">MELNFFGACQCVTGSCHMLKIGNKTILLDCGLYQGRDGDEGKNQNFEFNPAEIDLMILSHAHIDHSGRIPLLYKNGFKGEILCTKATNELCLVMLPDSGHIQEMEATWENKKLKRKGLEPTQPLYSSKDAQECLKLFKGYPYNEEIKPFDGLTIVFRDAGHLLGSAIIELQVEEKGASPVKLVYTGDLGNVNIPLINDPTFIEDADYVIMETTYGDKVHKNFKDVLKQLANIVKETFDRGGNVIIPSFAVGRTQEVIYALNNYFDKEMLKNLSVYVDSPLAEKATRIFENNREYFDLEAKEMEKYDDNILGFEGLSYTHSAEESMKLNEVEKGMVIISTSGMCDAGRIKHHLKHGLWIRKNSIVFVGYQAEGTLGRKILDGNKMVKIFGEDISVAATIYNLQGLSGHADRNGLINWVEHMKIKPKGIFLVHGDSDAQKSFKELLDSKEYKSVIVKSGEKFKLEEI</sequence>
<evidence type="ECO:0000259" key="3">
    <source>
        <dbReference type="SMART" id="SM01027"/>
    </source>
</evidence>
<keyword evidence="1 4" id="KW-0378">Hydrolase</keyword>
<dbReference type="SUPFAM" id="SSF56281">
    <property type="entry name" value="Metallo-hydrolase/oxidoreductase"/>
    <property type="match status" value="1"/>
</dbReference>
<evidence type="ECO:0000259" key="2">
    <source>
        <dbReference type="SMART" id="SM00849"/>
    </source>
</evidence>
<protein>
    <submittedName>
        <fullName evidence="4">MBL fold hydrolase</fullName>
    </submittedName>
</protein>
<keyword evidence="5" id="KW-1185">Reference proteome</keyword>
<comment type="caution">
    <text evidence="4">The sequence shown here is derived from an EMBL/GenBank/DDBJ whole genome shotgun (WGS) entry which is preliminary data.</text>
</comment>
<organism evidence="4 5">
    <name type="scientific">Clostridium tagluense</name>
    <dbReference type="NCBI Taxonomy" id="360422"/>
    <lineage>
        <taxon>Bacteria</taxon>
        <taxon>Bacillati</taxon>
        <taxon>Bacillota</taxon>
        <taxon>Clostridia</taxon>
        <taxon>Eubacteriales</taxon>
        <taxon>Clostridiaceae</taxon>
        <taxon>Clostridium</taxon>
    </lineage>
</organism>
<dbReference type="Pfam" id="PF10996">
    <property type="entry name" value="Beta-Casp"/>
    <property type="match status" value="1"/>
</dbReference>
<evidence type="ECO:0000256" key="1">
    <source>
        <dbReference type="ARBA" id="ARBA00022801"/>
    </source>
</evidence>
<dbReference type="OrthoDB" id="9803916at2"/>
<dbReference type="PANTHER" id="PTHR11203">
    <property type="entry name" value="CLEAVAGE AND POLYADENYLATION SPECIFICITY FACTOR FAMILY MEMBER"/>
    <property type="match status" value="1"/>
</dbReference>
<dbReference type="SMART" id="SM00849">
    <property type="entry name" value="Lactamase_B"/>
    <property type="match status" value="1"/>
</dbReference>
<dbReference type="AlphaFoldDB" id="A0A401UHL3"/>
<dbReference type="InterPro" id="IPR050698">
    <property type="entry name" value="MBL"/>
</dbReference>
<dbReference type="Proteomes" id="UP000287872">
    <property type="component" value="Unassembled WGS sequence"/>
</dbReference>
<evidence type="ECO:0000313" key="5">
    <source>
        <dbReference type="Proteomes" id="UP000287872"/>
    </source>
</evidence>
<dbReference type="GO" id="GO:0016787">
    <property type="term" value="F:hydrolase activity"/>
    <property type="evidence" value="ECO:0007669"/>
    <property type="project" value="UniProtKB-KW"/>
</dbReference>
<proteinExistence type="predicted"/>
<dbReference type="InterPro" id="IPR036866">
    <property type="entry name" value="RibonucZ/Hydroxyglut_hydro"/>
</dbReference>
<dbReference type="Gene3D" id="3.60.15.10">
    <property type="entry name" value="Ribonuclease Z/Hydroxyacylglutathione hydrolase-like"/>
    <property type="match status" value="1"/>
</dbReference>
<dbReference type="PANTHER" id="PTHR11203:SF37">
    <property type="entry name" value="INTEGRATOR COMPLEX SUBUNIT 11"/>
    <property type="match status" value="1"/>
</dbReference>
<dbReference type="Pfam" id="PF07521">
    <property type="entry name" value="RMMBL"/>
    <property type="match status" value="1"/>
</dbReference>
<dbReference type="EMBL" id="BHYK01000003">
    <property type="protein sequence ID" value="GCD09048.1"/>
    <property type="molecule type" value="Genomic_DNA"/>
</dbReference>
<dbReference type="GO" id="GO:0004521">
    <property type="term" value="F:RNA endonuclease activity"/>
    <property type="evidence" value="ECO:0007669"/>
    <property type="project" value="TreeGrafter"/>
</dbReference>
<dbReference type="Gene3D" id="3.40.50.10890">
    <property type="match status" value="1"/>
</dbReference>
<dbReference type="Pfam" id="PF16661">
    <property type="entry name" value="Lactamase_B_6"/>
    <property type="match status" value="1"/>
</dbReference>
<name>A0A401UHL3_9CLOT</name>
<feature type="domain" description="Beta-Casp" evidence="3">
    <location>
        <begin position="253"/>
        <end position="378"/>
    </location>
</feature>
<dbReference type="CDD" id="cd16295">
    <property type="entry name" value="TTHA0252-CPSF-like_MBL-fold"/>
    <property type="match status" value="1"/>
</dbReference>
<gene>
    <name evidence="4" type="ORF">Ctaglu_06710</name>
</gene>
<feature type="domain" description="Metallo-beta-lactamase" evidence="2">
    <location>
        <begin position="13"/>
        <end position="248"/>
    </location>
</feature>
<reference evidence="4 5" key="1">
    <citation type="submission" date="2018-11" db="EMBL/GenBank/DDBJ databases">
        <title>Genome sequencing and assembly of Clostridium tagluense strain A121.</title>
        <authorList>
            <person name="Murakami T."/>
            <person name="Segawa T."/>
            <person name="Shcherbakova V.A."/>
            <person name="Mori H."/>
            <person name="Yoshimura Y."/>
        </authorList>
    </citation>
    <scope>NUCLEOTIDE SEQUENCE [LARGE SCALE GENOMIC DNA]</scope>
    <source>
        <strain evidence="4 5">A121</strain>
    </source>
</reference>
<dbReference type="InterPro" id="IPR011108">
    <property type="entry name" value="RMMBL"/>
</dbReference>
<dbReference type="SMART" id="SM01027">
    <property type="entry name" value="Beta-Casp"/>
    <property type="match status" value="1"/>
</dbReference>
<evidence type="ECO:0000313" key="4">
    <source>
        <dbReference type="EMBL" id="GCD09048.1"/>
    </source>
</evidence>
<accession>A0A401UHL3</accession>
<dbReference type="RefSeq" id="WP_124998093.1">
    <property type="nucleotide sequence ID" value="NZ_BHYK01000003.1"/>
</dbReference>
<dbReference type="InterPro" id="IPR022712">
    <property type="entry name" value="Beta_Casp"/>
</dbReference>